<evidence type="ECO:0000256" key="10">
    <source>
        <dbReference type="ARBA" id="ARBA00023224"/>
    </source>
</evidence>
<keyword evidence="3" id="KW-1003">Cell membrane</keyword>
<evidence type="ECO:0000259" key="12">
    <source>
        <dbReference type="PROSITE" id="PS50259"/>
    </source>
</evidence>
<feature type="transmembrane region" description="Helical" evidence="11">
    <location>
        <begin position="747"/>
        <end position="766"/>
    </location>
</feature>
<dbReference type="GO" id="GO:0005886">
    <property type="term" value="C:plasma membrane"/>
    <property type="evidence" value="ECO:0007669"/>
    <property type="project" value="UniProtKB-SubCell"/>
</dbReference>
<dbReference type="InterPro" id="IPR038550">
    <property type="entry name" value="GPCR_3_9-Cys_sf"/>
</dbReference>
<evidence type="ECO:0000313" key="13">
    <source>
        <dbReference type="EMBL" id="OAF70658.1"/>
    </source>
</evidence>
<keyword evidence="7 11" id="KW-0472">Membrane</keyword>
<evidence type="ECO:0000256" key="5">
    <source>
        <dbReference type="ARBA" id="ARBA00022989"/>
    </source>
</evidence>
<feature type="transmembrane region" description="Helical" evidence="11">
    <location>
        <begin position="586"/>
        <end position="610"/>
    </location>
</feature>
<name>A0A177B8P2_9BILA</name>
<dbReference type="Pfam" id="PF07562">
    <property type="entry name" value="NCD3G"/>
    <property type="match status" value="1"/>
</dbReference>
<dbReference type="FunFam" id="2.10.50.30:FF:000001">
    <property type="entry name" value="metabotropic glutamate receptor 1"/>
    <property type="match status" value="1"/>
</dbReference>
<evidence type="ECO:0000256" key="7">
    <source>
        <dbReference type="ARBA" id="ARBA00023136"/>
    </source>
</evidence>
<dbReference type="Gene3D" id="3.40.50.2300">
    <property type="match status" value="2"/>
</dbReference>
<dbReference type="FunFam" id="3.40.50.2300:FF:000145">
    <property type="entry name" value="Glutamate receptor, metabotropic"/>
    <property type="match status" value="1"/>
</dbReference>
<keyword evidence="14" id="KW-1185">Reference proteome</keyword>
<dbReference type="CDD" id="cd06362">
    <property type="entry name" value="PBP1_mGluR"/>
    <property type="match status" value="1"/>
</dbReference>
<dbReference type="InterPro" id="IPR028082">
    <property type="entry name" value="Peripla_BP_I"/>
</dbReference>
<dbReference type="Pfam" id="PF00003">
    <property type="entry name" value="7tm_3"/>
    <property type="match status" value="1"/>
</dbReference>
<proteinExistence type="inferred from homology"/>
<sequence>MIRIYTIITFLACIGSKNTFFQSKKYQVVYTQGDVMIGGIFPVHKSESNNKTRYKCGDMWLFRGLQRMEAMLFAIDKINASKDLLVGIQLGSLIVDSCSSVHHVSQETLNAFVRGTLRHEETPSSSSCRNSIQKLNSPFNFKPVVSVVGGAYSSISIGVAHLLQLVKIPQISYASTSSALSDKLEHPLFARTVMSDSLQAKAISDIIIHFNWSYVAVIYSSGDYGSTFVEAFKVDIQRAKHVCIMGYFKINNLMDQNDITNLIAKIILKVKIVVLFARAEDIQAILTIYNKHTHFREQYIEWVASDGWGTQSLPVKNNEKAAIGTLSIELSSNHIQPFDVYFKNLNLQNNNRNIWFKEFWETIHEHNFVYRQESMISYVIQSVYAVAFGIEKFANKYCHKYSILLREYLKINYTEMDRNKNIKNLKNVFKKECTPKLLDDGLLLYKSIISLSKNDSFGNNIHFNKNGDGIGSYNIMNFVFDNSTDSYTYKKIGEWKNKLFLNDSDIQWPNNQKFIPTSLCSKKCNNNEYAKMQNDTSCCWRCIKCNNWEYKLNSATCKMCPVGRWPDANRTGCDQIFPFYFNLTSVYAIAPILLSLIGILFVVLTGILFLKNIQHPVVKASARELTTTILLGCLMCNSSVFLHMIKPTPILCSIKQTVTTCSFSVIYASILIKNNRLVRIFYNTYNKKNINFISPAYQLLFTFLLVFLQFLICIISIIIEPPNVEYFHPYRRRHIYILMCKFSKNSYISSFVYILILILINTGYAVKTRNVPANFNETKYIGLSMFATCIIWLSFTTLYYGTYNVHEIQTMAICLTLSLSASVIIVILYFPKCYNILYVTQNSNKSIKNQYDKASTSLRRIT</sequence>
<comment type="similarity">
    <text evidence="2">Belongs to the G-protein coupled receptor 3 family.</text>
</comment>
<keyword evidence="6" id="KW-0297">G-protein coupled receptor</keyword>
<dbReference type="SUPFAM" id="SSF53822">
    <property type="entry name" value="Periplasmic binding protein-like I"/>
    <property type="match status" value="1"/>
</dbReference>
<keyword evidence="4 11" id="KW-0812">Transmembrane</keyword>
<evidence type="ECO:0000256" key="4">
    <source>
        <dbReference type="ARBA" id="ARBA00022692"/>
    </source>
</evidence>
<accession>A0A177B8P2</accession>
<feature type="transmembrane region" description="Helical" evidence="11">
    <location>
        <begin position="778"/>
        <end position="802"/>
    </location>
</feature>
<feature type="transmembrane region" description="Helical" evidence="11">
    <location>
        <begin position="808"/>
        <end position="830"/>
    </location>
</feature>
<keyword evidence="9" id="KW-0325">Glycoprotein</keyword>
<dbReference type="PANTHER" id="PTHR24060">
    <property type="entry name" value="METABOTROPIC GLUTAMATE RECEPTOR"/>
    <property type="match status" value="1"/>
</dbReference>
<dbReference type="Gene3D" id="2.10.50.30">
    <property type="entry name" value="GPCR, family 3, nine cysteines domain"/>
    <property type="match status" value="1"/>
</dbReference>
<evidence type="ECO:0000256" key="9">
    <source>
        <dbReference type="ARBA" id="ARBA00023180"/>
    </source>
</evidence>
<evidence type="ECO:0000256" key="2">
    <source>
        <dbReference type="ARBA" id="ARBA00007242"/>
    </source>
</evidence>
<dbReference type="InterPro" id="IPR017978">
    <property type="entry name" value="GPCR_3_C"/>
</dbReference>
<reference evidence="13 14" key="1">
    <citation type="submission" date="2016-04" db="EMBL/GenBank/DDBJ databases">
        <title>The genome of Intoshia linei affirms orthonectids as highly simplified spiralians.</title>
        <authorList>
            <person name="Mikhailov K.V."/>
            <person name="Slusarev G.S."/>
            <person name="Nikitin M.A."/>
            <person name="Logacheva M.D."/>
            <person name="Penin A."/>
            <person name="Aleoshin V."/>
            <person name="Panchin Y.V."/>
        </authorList>
    </citation>
    <scope>NUCLEOTIDE SEQUENCE [LARGE SCALE GENOMIC DNA]</scope>
    <source>
        <strain evidence="13">Intl2013</strain>
        <tissue evidence="13">Whole animal</tissue>
    </source>
</reference>
<evidence type="ECO:0000313" key="14">
    <source>
        <dbReference type="Proteomes" id="UP000078046"/>
    </source>
</evidence>
<evidence type="ECO:0000256" key="6">
    <source>
        <dbReference type="ARBA" id="ARBA00023040"/>
    </source>
</evidence>
<dbReference type="PRINTS" id="PR00248">
    <property type="entry name" value="GPCRMGR"/>
</dbReference>
<dbReference type="InterPro" id="IPR050726">
    <property type="entry name" value="mGluR"/>
</dbReference>
<dbReference type="EMBL" id="LWCA01000124">
    <property type="protein sequence ID" value="OAF70658.1"/>
    <property type="molecule type" value="Genomic_DNA"/>
</dbReference>
<dbReference type="PROSITE" id="PS50259">
    <property type="entry name" value="G_PROTEIN_RECEP_F3_4"/>
    <property type="match status" value="1"/>
</dbReference>
<evidence type="ECO:0000256" key="3">
    <source>
        <dbReference type="ARBA" id="ARBA00022475"/>
    </source>
</evidence>
<dbReference type="GO" id="GO:0004930">
    <property type="term" value="F:G protein-coupled receptor activity"/>
    <property type="evidence" value="ECO:0007669"/>
    <property type="project" value="UniProtKB-KW"/>
</dbReference>
<dbReference type="Pfam" id="PF01094">
    <property type="entry name" value="ANF_receptor"/>
    <property type="match status" value="1"/>
</dbReference>
<dbReference type="AlphaFoldDB" id="A0A177B8P2"/>
<evidence type="ECO:0000256" key="11">
    <source>
        <dbReference type="SAM" id="Phobius"/>
    </source>
</evidence>
<dbReference type="OrthoDB" id="425344at2759"/>
<dbReference type="PRINTS" id="PR01176">
    <property type="entry name" value="GABABRECEPTR"/>
</dbReference>
<keyword evidence="10" id="KW-0807">Transducer</keyword>
<feature type="transmembrane region" description="Helical" evidence="11">
    <location>
        <begin position="696"/>
        <end position="719"/>
    </location>
</feature>
<comment type="caution">
    <text evidence="13">The sequence shown here is derived from an EMBL/GenBank/DDBJ whole genome shotgun (WGS) entry which is preliminary data.</text>
</comment>
<organism evidence="13 14">
    <name type="scientific">Intoshia linei</name>
    <dbReference type="NCBI Taxonomy" id="1819745"/>
    <lineage>
        <taxon>Eukaryota</taxon>
        <taxon>Metazoa</taxon>
        <taxon>Spiralia</taxon>
        <taxon>Lophotrochozoa</taxon>
        <taxon>Mesozoa</taxon>
        <taxon>Orthonectida</taxon>
        <taxon>Rhopaluridae</taxon>
        <taxon>Intoshia</taxon>
    </lineage>
</organism>
<comment type="subcellular location">
    <subcellularLocation>
        <location evidence="1">Cell membrane</location>
        <topology evidence="1">Multi-pass membrane protein</topology>
    </subcellularLocation>
</comment>
<protein>
    <submittedName>
        <fullName evidence="13">Sweet taste receptor T1R2</fullName>
    </submittedName>
</protein>
<dbReference type="InterPro" id="IPR000337">
    <property type="entry name" value="GPCR_3"/>
</dbReference>
<feature type="domain" description="G-protein coupled receptors family 3 profile" evidence="12">
    <location>
        <begin position="587"/>
        <end position="838"/>
    </location>
</feature>
<dbReference type="InterPro" id="IPR001828">
    <property type="entry name" value="ANF_lig-bd_rcpt"/>
</dbReference>
<dbReference type="InterPro" id="IPR011500">
    <property type="entry name" value="GPCR_3_9-Cys_dom"/>
</dbReference>
<evidence type="ECO:0000256" key="1">
    <source>
        <dbReference type="ARBA" id="ARBA00004651"/>
    </source>
</evidence>
<keyword evidence="5 11" id="KW-1133">Transmembrane helix</keyword>
<gene>
    <name evidence="13" type="ORF">A3Q56_01573</name>
</gene>
<dbReference type="InterPro" id="IPR017979">
    <property type="entry name" value="GPCR_3_CS"/>
</dbReference>
<dbReference type="PROSITE" id="PS00980">
    <property type="entry name" value="G_PROTEIN_RECEP_F3_2"/>
    <property type="match status" value="1"/>
</dbReference>
<dbReference type="Proteomes" id="UP000078046">
    <property type="component" value="Unassembled WGS sequence"/>
</dbReference>
<evidence type="ECO:0000256" key="8">
    <source>
        <dbReference type="ARBA" id="ARBA00023170"/>
    </source>
</evidence>
<keyword evidence="8 13" id="KW-0675">Receptor</keyword>